<proteinExistence type="predicted"/>
<accession>H8L2J4</accession>
<evidence type="ECO:0000313" key="2">
    <source>
        <dbReference type="Proteomes" id="UP000005234"/>
    </source>
</evidence>
<dbReference type="Pfam" id="PF03864">
    <property type="entry name" value="Phage_cap_E"/>
    <property type="match status" value="1"/>
</dbReference>
<keyword evidence="2" id="KW-1185">Reference proteome</keyword>
<organism evidence="1 2">
    <name type="scientific">Frateuria aurantia (strain ATCC 33424 / DSM 6220 / KCTC 2777 / LMG 1558 / NBRC 3245 / NCIMB 13370)</name>
    <name type="common">Acetobacter aurantius</name>
    <dbReference type="NCBI Taxonomy" id="767434"/>
    <lineage>
        <taxon>Bacteria</taxon>
        <taxon>Pseudomonadati</taxon>
        <taxon>Pseudomonadota</taxon>
        <taxon>Gammaproteobacteria</taxon>
        <taxon>Lysobacterales</taxon>
        <taxon>Rhodanobacteraceae</taxon>
        <taxon>Frateuria</taxon>
    </lineage>
</organism>
<evidence type="ECO:0008006" key="3">
    <source>
        <dbReference type="Google" id="ProtNLM"/>
    </source>
</evidence>
<dbReference type="OrthoDB" id="6388191at2"/>
<sequence length="333" mass="36321">MATLDIFNDSAFGLTSLTAAINQNPEGQASPDMLDALFSEDGVTTTSVFIDRQNDSLDLVPAAERGAPASPTRSPKRDGIDFRTIHLPTDGVVLADEVQNIRAFGRESELEQVQGFVDKRLLKMRQRLTATIRYHRMGAVAGQIYDADGKTLLYDLFKQFGIKQQVQALGLATSTSGILQKIVAAQRMAEDVIAGAAPITGWQAVCGRGFMDAMTANEDIRQSFQRINEGTFLVNNYRGGFPYAGVMWKEYYGKLGSTEFIDTNSAYLIPTGVPDLLITRFAPANHIDVVNTTGVPYYASLEMMKHGAGVDLLAQSNALNICTRPRAIIKLTA</sequence>
<dbReference type="KEGG" id="fau:Fraau_0997"/>
<gene>
    <name evidence="1" type="ordered locus">Fraau_0997</name>
</gene>
<dbReference type="AlphaFoldDB" id="H8L2J4"/>
<dbReference type="RefSeq" id="WP_014402467.1">
    <property type="nucleotide sequence ID" value="NC_017033.1"/>
</dbReference>
<dbReference type="InterPro" id="IPR005564">
    <property type="entry name" value="Major_capsid_GpE"/>
</dbReference>
<name>H8L2J4_FRAAD</name>
<dbReference type="Proteomes" id="UP000005234">
    <property type="component" value="Chromosome"/>
</dbReference>
<evidence type="ECO:0000313" key="1">
    <source>
        <dbReference type="EMBL" id="AFC85461.1"/>
    </source>
</evidence>
<dbReference type="STRING" id="767434.Fraau_0997"/>
<dbReference type="HOGENOM" id="CLU_067025_0_0_6"/>
<dbReference type="eggNOG" id="ENOG502Z7JG">
    <property type="taxonomic scope" value="Bacteria"/>
</dbReference>
<protein>
    <recommendedName>
        <fullName evidence="3">Phage major capsid protein E</fullName>
    </recommendedName>
</protein>
<dbReference type="EMBL" id="CP003350">
    <property type="protein sequence ID" value="AFC85461.1"/>
    <property type="molecule type" value="Genomic_DNA"/>
</dbReference>
<reference evidence="1" key="1">
    <citation type="submission" date="2012-02" db="EMBL/GenBank/DDBJ databases">
        <title>The complete genome of Frateuria aurantia DSM 6220.</title>
        <authorList>
            <consortium name="US DOE Joint Genome Institute (JGI-PGF)"/>
            <person name="Lucas S."/>
            <person name="Copeland A."/>
            <person name="Lapidus A."/>
            <person name="Glavina del Rio T."/>
            <person name="Dalin E."/>
            <person name="Tice H."/>
            <person name="Bruce D."/>
            <person name="Goodwin L."/>
            <person name="Pitluck S."/>
            <person name="Peters L."/>
            <person name="Ovchinnikova G."/>
            <person name="Teshima H."/>
            <person name="Kyrpides N."/>
            <person name="Mavromatis K."/>
            <person name="Ivanova N."/>
            <person name="Brettin T."/>
            <person name="Detter J.C."/>
            <person name="Han C."/>
            <person name="Larimer F."/>
            <person name="Land M."/>
            <person name="Hauser L."/>
            <person name="Markowitz V."/>
            <person name="Cheng J.-F."/>
            <person name="Hugenholtz P."/>
            <person name="Woyke T."/>
            <person name="Wu D."/>
            <person name="Brambilla E."/>
            <person name="Klenk H.-P."/>
            <person name="Eisen J.A."/>
        </authorList>
    </citation>
    <scope>NUCLEOTIDE SEQUENCE</scope>
    <source>
        <strain evidence="1">DSM 6220</strain>
    </source>
</reference>